<reference evidence="1 2" key="1">
    <citation type="submission" date="2024-02" db="EMBL/GenBank/DDBJ databases">
        <title>Draft genome sequence of Collimonas sp. strain H4R21, an effective mineral-weathering bacterial strain isolated from the beech rhizosphere.</title>
        <authorList>
            <person name="Morin E."/>
            <person name="Uroz S."/>
            <person name="Leveau J.H.J."/>
            <person name="Kumar R."/>
            <person name="Rey M.W."/>
            <person name="Pham J."/>
        </authorList>
    </citation>
    <scope>NUCLEOTIDE SEQUENCE [LARGE SCALE GENOMIC DNA]</scope>
    <source>
        <strain evidence="1 2">H4R21</strain>
    </source>
</reference>
<dbReference type="Gene3D" id="3.40.50.150">
    <property type="entry name" value="Vaccinia Virus protein VP39"/>
    <property type="match status" value="1"/>
</dbReference>
<gene>
    <name evidence="1" type="ORF">V8G57_06490</name>
</gene>
<evidence type="ECO:0000313" key="2">
    <source>
        <dbReference type="Proteomes" id="UP001495910"/>
    </source>
</evidence>
<dbReference type="Proteomes" id="UP001495910">
    <property type="component" value="Unassembled WGS sequence"/>
</dbReference>
<comment type="caution">
    <text evidence="1">The sequence shown here is derived from an EMBL/GenBank/DDBJ whole genome shotgun (WGS) entry which is preliminary data.</text>
</comment>
<dbReference type="EMBL" id="JBANDC010000004">
    <property type="protein sequence ID" value="MEM4987034.1"/>
    <property type="molecule type" value="Genomic_DNA"/>
</dbReference>
<keyword evidence="2" id="KW-1185">Reference proteome</keyword>
<name>A0ABU9PSQ7_9BURK</name>
<protein>
    <recommendedName>
        <fullName evidence="3">Methyltransferase family protein</fullName>
    </recommendedName>
</protein>
<dbReference type="RefSeq" id="WP_342828689.1">
    <property type="nucleotide sequence ID" value="NZ_JBANDC010000004.1"/>
</dbReference>
<evidence type="ECO:0008006" key="3">
    <source>
        <dbReference type="Google" id="ProtNLM"/>
    </source>
</evidence>
<accession>A0ABU9PSQ7</accession>
<sequence>MIVDSRQIIDALPIFTVSSAGEIDTVAALVLQAANQTVPFLARLLSDLGHTELRAIPAQEFASTPDAQAAAAALKILFDRYGSDKAQPHNYHHLYGAILSNPAAVANVLEVGLGTNNEDVVSNMGSAGRPGASLRAFRDFLPNARIFGADIDKRILFREERIETFFIDQTDLDTISALGKELQMEFDLIIDDGLHSPNANLATMIFGLPKLRRGGYLIVEDIHPAHLPVWQVVAASLPARFKPFLFVTNCAYVFAVKYLG</sequence>
<dbReference type="SUPFAM" id="SSF53335">
    <property type="entry name" value="S-adenosyl-L-methionine-dependent methyltransferases"/>
    <property type="match status" value="1"/>
</dbReference>
<organism evidence="1 2">
    <name type="scientific">Collimonas rhizosphaerae</name>
    <dbReference type="NCBI Taxonomy" id="3126357"/>
    <lineage>
        <taxon>Bacteria</taxon>
        <taxon>Pseudomonadati</taxon>
        <taxon>Pseudomonadota</taxon>
        <taxon>Betaproteobacteria</taxon>
        <taxon>Burkholderiales</taxon>
        <taxon>Oxalobacteraceae</taxon>
        <taxon>Collimonas</taxon>
    </lineage>
</organism>
<evidence type="ECO:0000313" key="1">
    <source>
        <dbReference type="EMBL" id="MEM4987034.1"/>
    </source>
</evidence>
<proteinExistence type="predicted"/>
<dbReference type="InterPro" id="IPR029063">
    <property type="entry name" value="SAM-dependent_MTases_sf"/>
</dbReference>